<feature type="transmembrane region" description="Helical" evidence="2">
    <location>
        <begin position="201"/>
        <end position="219"/>
    </location>
</feature>
<keyword evidence="2" id="KW-0472">Membrane</keyword>
<reference evidence="3" key="1">
    <citation type="submission" date="2020-07" db="EMBL/GenBank/DDBJ databases">
        <authorList>
            <person name="Lin J."/>
        </authorList>
    </citation>
    <scope>NUCLEOTIDE SEQUENCE</scope>
</reference>
<dbReference type="EMBL" id="CAJEUB010000010">
    <property type="protein sequence ID" value="CAD1845985.1"/>
    <property type="molecule type" value="Genomic_DNA"/>
</dbReference>
<dbReference type="PANTHER" id="PTHR31579">
    <property type="entry name" value="OS03G0796600 PROTEIN"/>
    <property type="match status" value="1"/>
</dbReference>
<feature type="compositionally biased region" description="Low complexity" evidence="1">
    <location>
        <begin position="28"/>
        <end position="42"/>
    </location>
</feature>
<dbReference type="PANTHER" id="PTHR31579:SF1">
    <property type="entry name" value="OS03G0796600 PROTEIN"/>
    <property type="match status" value="1"/>
</dbReference>
<evidence type="ECO:0000256" key="2">
    <source>
        <dbReference type="SAM" id="Phobius"/>
    </source>
</evidence>
<organism evidence="3">
    <name type="scientific">Ananas comosus var. bracteatus</name>
    <name type="common">red pineapple</name>
    <dbReference type="NCBI Taxonomy" id="296719"/>
    <lineage>
        <taxon>Eukaryota</taxon>
        <taxon>Viridiplantae</taxon>
        <taxon>Streptophyta</taxon>
        <taxon>Embryophyta</taxon>
        <taxon>Tracheophyta</taxon>
        <taxon>Spermatophyta</taxon>
        <taxon>Magnoliopsida</taxon>
        <taxon>Liliopsida</taxon>
        <taxon>Poales</taxon>
        <taxon>Bromeliaceae</taxon>
        <taxon>Bromelioideae</taxon>
        <taxon>Ananas</taxon>
    </lineage>
</organism>
<dbReference type="InterPro" id="IPR006502">
    <property type="entry name" value="PDDEXK-like"/>
</dbReference>
<feature type="compositionally biased region" description="Basic residues" evidence="1">
    <location>
        <begin position="381"/>
        <end position="391"/>
    </location>
</feature>
<protein>
    <submittedName>
        <fullName evidence="3">Uncharacterized protein</fullName>
    </submittedName>
</protein>
<dbReference type="AlphaFoldDB" id="A0A6V7QTB8"/>
<accession>A0A6V7QTB8</accession>
<name>A0A6V7QTB8_ANACO</name>
<feature type="region of interest" description="Disordered" evidence="1">
    <location>
        <begin position="1"/>
        <end position="67"/>
    </location>
</feature>
<evidence type="ECO:0000256" key="1">
    <source>
        <dbReference type="SAM" id="MobiDB-lite"/>
    </source>
</evidence>
<keyword evidence="2" id="KW-1133">Transmembrane helix</keyword>
<feature type="compositionally biased region" description="Basic and acidic residues" evidence="1">
    <location>
        <begin position="43"/>
        <end position="67"/>
    </location>
</feature>
<sequence length="391" mass="43708">MPFPMKIQPIDPNGAIRAADHAKPARNRGLSASSSGSSPRAPELLRGEAPRAGDGRERDRDGFDHEPSSVCLDKMVRSFMEDTEKPSRCGRSRCNCFHGTCDDSSDDDLDLAAADPPSSAAAPVSSAEVIKGLAVCTSVAERNLLADVSSIAEKHKSCRRKDELRRLVTDGLRSAGYDAAVCRSRWDKTPSFPAGTYLPTYLPTFLLLFFFFTLLFFSVPAHPKTQWLFFFFFLRLNREYEYVDVVVGGGAGEERLIVDVDFRSEFEIARSTKSYRAVLQSLPSIFVGKGDRLQQIVAVASEAARMSLRKKGLHFPPGATRVHALQMALPFDRTYYHSPSSPPTSLHLHLHHLHTQQQQHQQQPQPPLIIEAEEEGMTRRSTLRRRGSRRR</sequence>
<dbReference type="Pfam" id="PF04720">
    <property type="entry name" value="PDDEXK_6"/>
    <property type="match status" value="2"/>
</dbReference>
<gene>
    <name evidence="3" type="ORF">CB5_LOCUS29196</name>
</gene>
<proteinExistence type="predicted"/>
<keyword evidence="2" id="KW-0812">Transmembrane</keyword>
<evidence type="ECO:0000313" key="3">
    <source>
        <dbReference type="EMBL" id="CAD1845985.1"/>
    </source>
</evidence>
<feature type="region of interest" description="Disordered" evidence="1">
    <location>
        <begin position="370"/>
        <end position="391"/>
    </location>
</feature>
<dbReference type="NCBIfam" id="TIGR01615">
    <property type="entry name" value="A_thal_3542"/>
    <property type="match status" value="1"/>
</dbReference>